<keyword evidence="4" id="KW-1185">Reference proteome</keyword>
<dbReference type="GO" id="GO:0014029">
    <property type="term" value="P:neural crest formation"/>
    <property type="evidence" value="ECO:0007669"/>
    <property type="project" value="Ensembl"/>
</dbReference>
<dbReference type="ExpressionAtlas" id="A0A5G2R8J0">
    <property type="expression patterns" value="baseline and differential"/>
</dbReference>
<feature type="compositionally biased region" description="Polar residues" evidence="1">
    <location>
        <begin position="650"/>
        <end position="659"/>
    </location>
</feature>
<sequence>MNQRTPKVLHLNTALRAGNEAQVLRQDRRRPCGDTQGSFPAEVDAAVRSERREKSFLTQPVTLLDIYTHWQQTSELGRKRKAEEDAALQAKKTRVSDPISSSESSEEEEEEEEAAEARNAKATPRPASTNSSVPGPVLPSSIKDEGAAKTKKASQTGNPTARAASGKPVAQLLGQKSPRKAAGPSANAVLASETEEEGSVSALRTAAKPGMTAASQAHSSSEDTSSSSDETDVEGKPLVAPAQVKASAATAQEPPRKRAPPTPGKAGAGTPQGRGGTLTPASRAKKPEEVSESSEEESESDDQAPASTPSQTKASEKTQVRAASGPARGAPGKGATPAPPGRAGPAAARDKVVKPEEGSESSSEEASSSSDSEEEAPAAKTPPQAKPPGKVPGVRATSAAPAKESPRKGAPPAPASRAAQAGQREEDSESSSEESDAGGQAAAAAPQTSSPALVKPMGQNSHGRAPRALAGKGAVPALPGQAGQQDSGSSSEDSDSGDSEEEAATTAKPSEKVLPARTASGPSTGPPQKARPAATQVKAERSESSEESSTDSEEEAPAAAAAAQAKPAVKTPQTKASPRKGGPVTPASAKAAPVRVGTPAPWKAGATTASPATAKAAQRPEADSSSSETSESEEEEEEAPPAAAAGRMKNSVTAPQTKATPAVPRVASAKVAASAPGKGAPAGAQATLGSPAKVRPPARTPQGRPGAGKGPGAVPAVGKAATTAAPQPGPVGGAEDDSESSDGDSDSEEAAPAQAKPTRKTPQVRAASAPSKASPRKGAAPAPAGKTGPPATQAGKPTEDSESSSEESSGSDGEAPPAQGGGCSPASGRPPAATASAGKAEQKKTKEEKAEGPSASSDDELPASQVIKTPLIFVDPNRSPAGPAATLAQAQATSAGRKVQASESTAGSSSESEDEDVVPATQCSAPALRTSSATAPPVPPRTAPRASSGKEPGQAAEGRKPEAPATQVTKRSPADLPLTQAALKVLAQKASEGRPAAARTPSSCATDGLGTLPTTRPQSAPAQTRGANELRKPGVPAAPPSKRPKAKASGTSEDSEDGSSSSSSGSEDDAAGPRVAPGAPGPGAAPARKETLVEETTAESSDDEVVAPSQSLLSGYVTPGLTPGTSQASKTTPKPAPSPSVSSPPATKDALGGKRGAEAPRAAGTTSPKSGRGEAGATPQRPREGPESPQASRLALQHDIARRLLGEPWPLSEAHVQASVAKVLTELLEQERRKAADAAREGRRKGRKRKLSEDQTAAKAPKSKKKKQLAAGEGGERAVSPDKAPRTCQGKPKRDRAGGASKEKQEKEAPGSQGAKEKLEGEPGMVKGEGGDQGAPRSKKEKKKPDKSKCSRRPAGSCPHAGGQPLASTGPRLACPGSRGRIGRARARFGTTGPPLPRG</sequence>
<dbReference type="GO" id="GO:0005730">
    <property type="term" value="C:nucleolus"/>
    <property type="evidence" value="ECO:0000318"/>
    <property type="project" value="GO_Central"/>
</dbReference>
<feature type="compositionally biased region" description="Acidic residues" evidence="1">
    <location>
        <begin position="492"/>
        <end position="503"/>
    </location>
</feature>
<dbReference type="GO" id="GO:0046982">
    <property type="term" value="F:protein heterodimerization activity"/>
    <property type="evidence" value="ECO:0007669"/>
    <property type="project" value="Ensembl"/>
</dbReference>
<feature type="compositionally biased region" description="Acidic residues" evidence="1">
    <location>
        <begin position="290"/>
        <end position="302"/>
    </location>
</feature>
<dbReference type="GO" id="GO:0042790">
    <property type="term" value="P:nucleolar large rRNA transcription by RNA polymerase I"/>
    <property type="evidence" value="ECO:0000318"/>
    <property type="project" value="GO_Central"/>
</dbReference>
<dbReference type="STRING" id="9823.ENSSSCP00000066928"/>
<dbReference type="GO" id="GO:0005654">
    <property type="term" value="C:nucleoplasm"/>
    <property type="evidence" value="ECO:0007669"/>
    <property type="project" value="Ensembl"/>
</dbReference>
<feature type="compositionally biased region" description="Basic and acidic residues" evidence="1">
    <location>
        <begin position="1295"/>
        <end position="1321"/>
    </location>
</feature>
<feature type="compositionally biased region" description="Basic and acidic residues" evidence="1">
    <location>
        <begin position="840"/>
        <end position="851"/>
    </location>
</feature>
<evidence type="ECO:0000313" key="5">
    <source>
        <dbReference type="VGNC" id="VGNC:93831"/>
    </source>
</evidence>
<keyword evidence="6" id="KW-1267">Proteomics identification</keyword>
<feature type="compositionally biased region" description="Low complexity" evidence="1">
    <location>
        <begin position="1128"/>
        <end position="1148"/>
    </location>
</feature>
<feature type="compositionally biased region" description="Basic and acidic residues" evidence="1">
    <location>
        <begin position="45"/>
        <end position="55"/>
    </location>
</feature>
<dbReference type="PANTHER" id="PTHR20787">
    <property type="entry name" value="TREACLE"/>
    <property type="match status" value="1"/>
</dbReference>
<name>A0A5G2R8J0_PIG</name>
<dbReference type="Pfam" id="PF03546">
    <property type="entry name" value="Treacle"/>
    <property type="match status" value="2"/>
</dbReference>
<dbReference type="GO" id="GO:0006417">
    <property type="term" value="P:regulation of translation"/>
    <property type="evidence" value="ECO:0007669"/>
    <property type="project" value="Ensembl"/>
</dbReference>
<reference evidence="3" key="3">
    <citation type="submission" date="2025-08" db="UniProtKB">
        <authorList>
            <consortium name="Ensembl"/>
        </authorList>
    </citation>
    <scope>IDENTIFICATION</scope>
</reference>
<evidence type="ECO:0007829" key="6">
    <source>
        <dbReference type="PeptideAtlas" id="A0A5G2R8J0"/>
    </source>
</evidence>
<feature type="compositionally biased region" description="Low complexity" evidence="1">
    <location>
        <begin position="321"/>
        <end position="336"/>
    </location>
</feature>
<feature type="compositionally biased region" description="Acidic residues" evidence="1">
    <location>
        <begin position="1096"/>
        <end position="1105"/>
    </location>
</feature>
<feature type="compositionally biased region" description="Low complexity" evidence="1">
    <location>
        <begin position="1072"/>
        <end position="1086"/>
    </location>
</feature>
<feature type="compositionally biased region" description="Low complexity" evidence="1">
    <location>
        <begin position="712"/>
        <end position="726"/>
    </location>
</feature>
<dbReference type="FunCoup" id="A0A5G2R8J0">
    <property type="interactions" value="1914"/>
</dbReference>
<dbReference type="GO" id="GO:0001650">
    <property type="term" value="C:fibrillar center"/>
    <property type="evidence" value="ECO:0007669"/>
    <property type="project" value="Ensembl"/>
</dbReference>
<feature type="compositionally biased region" description="Low complexity" evidence="1">
    <location>
        <begin position="437"/>
        <end position="452"/>
    </location>
</feature>
<feature type="domain" description="Treacle protein" evidence="2">
    <location>
        <begin position="760"/>
        <end position="855"/>
    </location>
</feature>
<feature type="compositionally biased region" description="Acidic residues" evidence="1">
    <location>
        <begin position="630"/>
        <end position="639"/>
    </location>
</feature>
<dbReference type="Ensembl" id="ENSSSCT00000066641.2">
    <property type="protein sequence ID" value="ENSSSCP00000066928.1"/>
    <property type="gene ID" value="ENSSSCG00000014450.5"/>
</dbReference>
<evidence type="ECO:0000256" key="1">
    <source>
        <dbReference type="SAM" id="MobiDB-lite"/>
    </source>
</evidence>
<feature type="compositionally biased region" description="Low complexity" evidence="1">
    <location>
        <begin position="480"/>
        <end position="491"/>
    </location>
</feature>
<feature type="compositionally biased region" description="Basic and acidic residues" evidence="1">
    <location>
        <begin position="1274"/>
        <end position="1285"/>
    </location>
</feature>
<dbReference type="Bgee" id="ENSSSCG00000014450">
    <property type="expression patterns" value="Expressed in testis and 39 other cell types or tissues"/>
</dbReference>
<dbReference type="PANTHER" id="PTHR20787:SF10">
    <property type="entry name" value="TREACLE PROTEIN"/>
    <property type="match status" value="1"/>
</dbReference>
<dbReference type="GlyGen" id="A0A5G2R8J0">
    <property type="glycosylation" value="4 sites"/>
</dbReference>
<feature type="domain" description="Treacle protein" evidence="2">
    <location>
        <begin position="336"/>
        <end position="645"/>
    </location>
</feature>
<proteinExistence type="evidence at protein level"/>
<feature type="compositionally biased region" description="Acidic residues" evidence="1">
    <location>
        <begin position="734"/>
        <end position="749"/>
    </location>
</feature>
<protein>
    <submittedName>
        <fullName evidence="3">Treacle ribosome biosis factor 1</fullName>
    </submittedName>
</protein>
<feature type="compositionally biased region" description="Gly residues" evidence="1">
    <location>
        <begin position="266"/>
        <end position="276"/>
    </location>
</feature>
<feature type="compositionally biased region" description="Acidic residues" evidence="1">
    <location>
        <begin position="545"/>
        <end position="556"/>
    </location>
</feature>
<feature type="compositionally biased region" description="Polar residues" evidence="1">
    <location>
        <begin position="1012"/>
        <end position="1026"/>
    </location>
</feature>
<reference evidence="3" key="2">
    <citation type="journal article" date="2020" name="Gigascience">
        <title>An improved pig reference genome sequence to enable pig genetics and genomics research.</title>
        <authorList>
            <person name="Warr A."/>
            <person name="Affara N."/>
            <person name="Aken B."/>
            <person name="Beiki H."/>
            <person name="Bickhart D.M."/>
            <person name="Billis K."/>
            <person name="Chow W."/>
            <person name="Eory L."/>
            <person name="Finlayson H.A."/>
            <person name="Flicek P."/>
            <person name="Giron C.G."/>
            <person name="Griffin D.K."/>
            <person name="Hall R."/>
            <person name="Hannum G."/>
            <person name="Hourlier T."/>
            <person name="Howe K."/>
            <person name="Hume D.A."/>
            <person name="Izuogu O."/>
            <person name="Kim K."/>
            <person name="Koren S."/>
            <person name="Liu H."/>
            <person name="Manchanda N."/>
            <person name="Martin F.J."/>
            <person name="Nonneman D.J."/>
            <person name="O'Connor R.E."/>
            <person name="Phillippy A.M."/>
            <person name="Rohrer G.A."/>
            <person name="Rosen B.D."/>
            <person name="Rund L.A."/>
            <person name="Sargent C.A."/>
            <person name="Schook L.B."/>
            <person name="Schroeder S.G."/>
            <person name="Schwartz A.S."/>
            <person name="Skinner B.M."/>
            <person name="Talbot R."/>
            <person name="Tseng E."/>
            <person name="Tuggle C.K."/>
            <person name="Watson M."/>
            <person name="Smith T.P.L."/>
            <person name="Archibald A.L."/>
        </authorList>
    </citation>
    <scope>NUCLEOTIDE SEQUENCE [LARGE SCALE GENOMIC DNA]</scope>
    <source>
        <strain evidence="3">Duroc</strain>
    </source>
</reference>
<dbReference type="Proteomes" id="UP000008227">
    <property type="component" value="Chromosome 2"/>
</dbReference>
<dbReference type="InterPro" id="IPR017859">
    <property type="entry name" value="Treacle"/>
</dbReference>
<evidence type="ECO:0000313" key="4">
    <source>
        <dbReference type="Proteomes" id="UP000008227"/>
    </source>
</evidence>
<feature type="region of interest" description="Disordered" evidence="1">
    <location>
        <begin position="20"/>
        <end position="55"/>
    </location>
</feature>
<feature type="compositionally biased region" description="Acidic residues" evidence="1">
    <location>
        <begin position="104"/>
        <end position="114"/>
    </location>
</feature>
<feature type="compositionally biased region" description="Low complexity" evidence="1">
    <location>
        <begin position="604"/>
        <end position="629"/>
    </location>
</feature>
<feature type="compositionally biased region" description="Low complexity" evidence="1">
    <location>
        <begin position="1047"/>
        <end position="1065"/>
    </location>
</feature>
<feature type="region of interest" description="Disordered" evidence="1">
    <location>
        <begin position="1231"/>
        <end position="1399"/>
    </location>
</feature>
<dbReference type="PRINTS" id="PR01503">
    <property type="entry name" value="TREACLE"/>
</dbReference>
<dbReference type="GeneTree" id="ENSGT00730000111382"/>
<dbReference type="InParanoid" id="A0A5G2R8J0"/>
<accession>A0A5G2R8J0</accession>
<dbReference type="GO" id="GO:0097110">
    <property type="term" value="F:scaffold protein binding"/>
    <property type="evidence" value="ECO:0000318"/>
    <property type="project" value="GO_Central"/>
</dbReference>
<dbReference type="InterPro" id="IPR003993">
    <property type="entry name" value="Treacle_dom"/>
</dbReference>
<gene>
    <name evidence="3 5" type="primary">TCOF1</name>
</gene>
<dbReference type="GO" id="GO:0014032">
    <property type="term" value="P:neural crest cell development"/>
    <property type="evidence" value="ECO:0007669"/>
    <property type="project" value="Ensembl"/>
</dbReference>
<feature type="compositionally biased region" description="Low complexity" evidence="1">
    <location>
        <begin position="661"/>
        <end position="684"/>
    </location>
</feature>
<feature type="region of interest" description="Disordered" evidence="1">
    <location>
        <begin position="72"/>
        <end position="1194"/>
    </location>
</feature>
<feature type="compositionally biased region" description="Acidic residues" evidence="1">
    <location>
        <begin position="426"/>
        <end position="436"/>
    </location>
</feature>
<reference evidence="4" key="1">
    <citation type="submission" date="2009-11" db="EMBL/GenBank/DDBJ databases">
        <authorList>
            <consortium name="Porcine genome sequencing project"/>
        </authorList>
    </citation>
    <scope>NUCLEOTIDE SEQUENCE [LARGE SCALE GENOMIC DNA]</scope>
    <source>
        <strain evidence="4">Duroc</strain>
    </source>
</reference>
<feature type="compositionally biased region" description="Basic and acidic residues" evidence="1">
    <location>
        <begin position="1231"/>
        <end position="1241"/>
    </location>
</feature>
<organism evidence="3 4">
    <name type="scientific">Sus scrofa</name>
    <name type="common">Pig</name>
    <dbReference type="NCBI Taxonomy" id="9823"/>
    <lineage>
        <taxon>Eukaryota</taxon>
        <taxon>Metazoa</taxon>
        <taxon>Chordata</taxon>
        <taxon>Craniata</taxon>
        <taxon>Vertebrata</taxon>
        <taxon>Euteleostomi</taxon>
        <taxon>Mammalia</taxon>
        <taxon>Eutheria</taxon>
        <taxon>Laurasiatheria</taxon>
        <taxon>Artiodactyla</taxon>
        <taxon>Suina</taxon>
        <taxon>Suidae</taxon>
        <taxon>Sus</taxon>
    </lineage>
</organism>
<dbReference type="GO" id="GO:0005829">
    <property type="term" value="C:cytosol"/>
    <property type="evidence" value="ECO:0007669"/>
    <property type="project" value="Ensembl"/>
</dbReference>
<evidence type="ECO:0000259" key="2">
    <source>
        <dbReference type="Pfam" id="PF03546"/>
    </source>
</evidence>
<feature type="compositionally biased region" description="Low complexity" evidence="1">
    <location>
        <begin position="765"/>
        <end position="792"/>
    </location>
</feature>
<dbReference type="GO" id="GO:0030674">
    <property type="term" value="F:protein-macromolecule adaptor activity"/>
    <property type="evidence" value="ECO:0007669"/>
    <property type="project" value="Ensembl"/>
</dbReference>
<dbReference type="VGNC" id="VGNC:93831">
    <property type="gene designation" value="TCOF1"/>
</dbReference>
<evidence type="ECO:0000313" key="3">
    <source>
        <dbReference type="Ensembl" id="ENSSSCP00000066928.1"/>
    </source>
</evidence>
<feature type="compositionally biased region" description="Low complexity" evidence="1">
    <location>
        <begin position="879"/>
        <end position="910"/>
    </location>
</feature>
<feature type="compositionally biased region" description="Basic and acidic residues" evidence="1">
    <location>
        <begin position="348"/>
        <end position="357"/>
    </location>
</feature>
<reference evidence="3" key="4">
    <citation type="submission" date="2025-09" db="UniProtKB">
        <authorList>
            <consortium name="Ensembl"/>
        </authorList>
    </citation>
    <scope>IDENTIFICATION</scope>
</reference>